<gene>
    <name evidence="1" type="ORF">AVEN_188351_1</name>
</gene>
<comment type="caution">
    <text evidence="1">The sequence shown here is derived from an EMBL/GenBank/DDBJ whole genome shotgun (WGS) entry which is preliminary data.</text>
</comment>
<keyword evidence="2" id="KW-1185">Reference proteome</keyword>
<protein>
    <submittedName>
        <fullName evidence="1">Uncharacterized protein</fullName>
    </submittedName>
</protein>
<sequence>MRRCIQGIFTTSTYGFSMHGPSQIGQVCHGYVTPTVVTNIAKISAVDELIRPSIFQRIRRRLDGIRQQSRSFYTEAIHFLHTRWYQCINVNGDYL</sequence>
<dbReference type="AlphaFoldDB" id="A0A4Y2UDR8"/>
<accession>A0A4Y2UDR8</accession>
<name>A0A4Y2UDR8_ARAVE</name>
<dbReference type="Proteomes" id="UP000499080">
    <property type="component" value="Unassembled WGS sequence"/>
</dbReference>
<reference evidence="1 2" key="1">
    <citation type="journal article" date="2019" name="Sci. Rep.">
        <title>Orb-weaving spider Araneus ventricosus genome elucidates the spidroin gene catalogue.</title>
        <authorList>
            <person name="Kono N."/>
            <person name="Nakamura H."/>
            <person name="Ohtoshi R."/>
            <person name="Moran D.A.P."/>
            <person name="Shinohara A."/>
            <person name="Yoshida Y."/>
            <person name="Fujiwara M."/>
            <person name="Mori M."/>
            <person name="Tomita M."/>
            <person name="Arakawa K."/>
        </authorList>
    </citation>
    <scope>NUCLEOTIDE SEQUENCE [LARGE SCALE GENOMIC DNA]</scope>
</reference>
<evidence type="ECO:0000313" key="2">
    <source>
        <dbReference type="Proteomes" id="UP000499080"/>
    </source>
</evidence>
<evidence type="ECO:0000313" key="1">
    <source>
        <dbReference type="EMBL" id="GBO11195.1"/>
    </source>
</evidence>
<proteinExistence type="predicted"/>
<organism evidence="1 2">
    <name type="scientific">Araneus ventricosus</name>
    <name type="common">Orbweaver spider</name>
    <name type="synonym">Epeira ventricosa</name>
    <dbReference type="NCBI Taxonomy" id="182803"/>
    <lineage>
        <taxon>Eukaryota</taxon>
        <taxon>Metazoa</taxon>
        <taxon>Ecdysozoa</taxon>
        <taxon>Arthropoda</taxon>
        <taxon>Chelicerata</taxon>
        <taxon>Arachnida</taxon>
        <taxon>Araneae</taxon>
        <taxon>Araneomorphae</taxon>
        <taxon>Entelegynae</taxon>
        <taxon>Araneoidea</taxon>
        <taxon>Araneidae</taxon>
        <taxon>Araneus</taxon>
    </lineage>
</organism>
<dbReference type="EMBL" id="BGPR01036135">
    <property type="protein sequence ID" value="GBO11195.1"/>
    <property type="molecule type" value="Genomic_DNA"/>
</dbReference>